<dbReference type="EMBL" id="FR872582">
    <property type="protein sequence ID" value="CCB89587.1"/>
    <property type="molecule type" value="Genomic_DNA"/>
</dbReference>
<evidence type="ECO:0000256" key="2">
    <source>
        <dbReference type="ARBA" id="ARBA00022801"/>
    </source>
</evidence>
<dbReference type="InterPro" id="IPR036412">
    <property type="entry name" value="HAD-like_sf"/>
</dbReference>
<dbReference type="PANTHER" id="PTHR43344:SF13">
    <property type="entry name" value="PHOSPHATASE RV3661-RELATED"/>
    <property type="match status" value="1"/>
</dbReference>
<evidence type="ECO:0000256" key="3">
    <source>
        <dbReference type="ARBA" id="ARBA00022842"/>
    </source>
</evidence>
<dbReference type="Pfam" id="PF12710">
    <property type="entry name" value="HAD"/>
    <property type="match status" value="1"/>
</dbReference>
<name>F8L5J3_SIMNZ</name>
<keyword evidence="5" id="KW-1185">Reference proteome</keyword>
<reference evidence="4 5" key="2">
    <citation type="journal article" date="2011" name="Mol. Biol. Evol.">
        <title>Unity in variety--the pan-genome of the Chlamydiae.</title>
        <authorList>
            <person name="Collingro A."/>
            <person name="Tischler P."/>
            <person name="Weinmaier T."/>
            <person name="Penz T."/>
            <person name="Heinz E."/>
            <person name="Brunham R.C."/>
            <person name="Read T.D."/>
            <person name="Bavoil P.M."/>
            <person name="Sachse K."/>
            <person name="Kahane S."/>
            <person name="Friedman M.G."/>
            <person name="Rattei T."/>
            <person name="Myers G.S."/>
            <person name="Horn M."/>
        </authorList>
    </citation>
    <scope>NUCLEOTIDE SEQUENCE [LARGE SCALE GENOMIC DNA]</scope>
    <source>
        <strain evidence="5">ATCC VR-1471 / Z</strain>
    </source>
</reference>
<keyword evidence="2" id="KW-0378">Hydrolase</keyword>
<dbReference type="NCBIfam" id="TIGR01488">
    <property type="entry name" value="HAD-SF-IB"/>
    <property type="match status" value="1"/>
</dbReference>
<dbReference type="InterPro" id="IPR050582">
    <property type="entry name" value="HAD-like_SerB"/>
</dbReference>
<sequence>MPLQDLHKKVFRRFLQGQPLKRIEDEVQNFLEADFYRYLYMPAYSRLRRAQHEGHHTVIISNSPSFLVRPIANYLEVTEWYSSEYLTDEKGTLKEVGSILLGDGKANYLQKIIRKLKTKREKVTAYSDSMIDLPFLYAAGRAIVVNPSGKMRKISEEKHWEVI</sequence>
<dbReference type="HOGENOM" id="CLU_112355_0_0_0"/>
<dbReference type="GO" id="GO:0016787">
    <property type="term" value="F:hydrolase activity"/>
    <property type="evidence" value="ECO:0007669"/>
    <property type="project" value="UniProtKB-KW"/>
</dbReference>
<dbReference type="PANTHER" id="PTHR43344">
    <property type="entry name" value="PHOSPHOSERINE PHOSPHATASE"/>
    <property type="match status" value="1"/>
</dbReference>
<evidence type="ECO:0000256" key="1">
    <source>
        <dbReference type="ARBA" id="ARBA00022723"/>
    </source>
</evidence>
<reference key="1">
    <citation type="journal article" date="2011" name="Mol. Biol. Evol.">
        <title>Unity in variety -- the pan-genome of the Chlamydiae.</title>
        <authorList>
            <person name="Collingro A."/>
            <person name="Tischler P."/>
            <person name="Weinmaier T."/>
            <person name="Penz T."/>
            <person name="Heinz E."/>
            <person name="Brunham R.C."/>
            <person name="Read T.D."/>
            <person name="Bavoil P.M."/>
            <person name="Sachse K."/>
            <person name="Kahane S."/>
            <person name="Friedman M.G."/>
            <person name="Rattei T."/>
            <person name="Myers G.S.A."/>
            <person name="Horn M."/>
        </authorList>
    </citation>
    <scope>NUCLEOTIDE SEQUENCE</scope>
    <source>
        <strain>Z</strain>
    </source>
</reference>
<dbReference type="SUPFAM" id="SSF56784">
    <property type="entry name" value="HAD-like"/>
    <property type="match status" value="1"/>
</dbReference>
<dbReference type="eggNOG" id="COG0560">
    <property type="taxonomic scope" value="Bacteria"/>
</dbReference>
<evidence type="ECO:0000313" key="5">
    <source>
        <dbReference type="Proteomes" id="UP000000496"/>
    </source>
</evidence>
<dbReference type="Proteomes" id="UP000000496">
    <property type="component" value="Chromosome gsn.131"/>
</dbReference>
<accession>F8L5J3</accession>
<dbReference type="AlphaFoldDB" id="F8L5J3"/>
<keyword evidence="3" id="KW-0460">Magnesium</keyword>
<dbReference type="Gene3D" id="3.40.50.1000">
    <property type="entry name" value="HAD superfamily/HAD-like"/>
    <property type="match status" value="1"/>
</dbReference>
<proteinExistence type="predicted"/>
<evidence type="ECO:0000313" key="4">
    <source>
        <dbReference type="EMBL" id="CCB89587.1"/>
    </source>
</evidence>
<organism evidence="4 5">
    <name type="scientific">Simkania negevensis (strain ATCC VR-1471 / DSM 27360 / Z)</name>
    <dbReference type="NCBI Taxonomy" id="331113"/>
    <lineage>
        <taxon>Bacteria</taxon>
        <taxon>Pseudomonadati</taxon>
        <taxon>Chlamydiota</taxon>
        <taxon>Chlamydiia</taxon>
        <taxon>Parachlamydiales</taxon>
        <taxon>Simkaniaceae</taxon>
        <taxon>Simkania</taxon>
    </lineage>
</organism>
<protein>
    <submittedName>
        <fullName evidence="4">Uncharacterized protein</fullName>
    </submittedName>
</protein>
<dbReference type="GO" id="GO:0046872">
    <property type="term" value="F:metal ion binding"/>
    <property type="evidence" value="ECO:0007669"/>
    <property type="project" value="UniProtKB-KW"/>
</dbReference>
<gene>
    <name evidence="4" type="ordered locus">SNE_A17100</name>
</gene>
<dbReference type="KEGG" id="sng:SNE_A17100"/>
<dbReference type="Gene3D" id="1.20.1440.100">
    <property type="entry name" value="SG protein - dephosphorylation function"/>
    <property type="match status" value="1"/>
</dbReference>
<dbReference type="InterPro" id="IPR023214">
    <property type="entry name" value="HAD_sf"/>
</dbReference>
<dbReference type="STRING" id="331113.SNE_A17100"/>
<keyword evidence="1" id="KW-0479">Metal-binding</keyword>